<feature type="domain" description="Ig-like" evidence="9">
    <location>
        <begin position="443"/>
        <end position="536"/>
    </location>
</feature>
<comment type="subcellular location">
    <subcellularLocation>
        <location evidence="1">Cell membrane</location>
    </subcellularLocation>
</comment>
<dbReference type="InterPro" id="IPR036179">
    <property type="entry name" value="Ig-like_dom_sf"/>
</dbReference>
<dbReference type="CDD" id="cd00099">
    <property type="entry name" value="IgV"/>
    <property type="match status" value="1"/>
</dbReference>
<keyword evidence="6" id="KW-1015">Disulfide bond</keyword>
<dbReference type="Gene3D" id="2.60.40.10">
    <property type="entry name" value="Immunoglobulins"/>
    <property type="match status" value="6"/>
</dbReference>
<dbReference type="PANTHER" id="PTHR19433:SF127">
    <property type="entry name" value="NITR9"/>
    <property type="match status" value="1"/>
</dbReference>
<evidence type="ECO:0000259" key="9">
    <source>
        <dbReference type="PROSITE" id="PS50835"/>
    </source>
</evidence>
<dbReference type="GO" id="GO:0009617">
    <property type="term" value="P:response to bacterium"/>
    <property type="evidence" value="ECO:0007669"/>
    <property type="project" value="TreeGrafter"/>
</dbReference>
<dbReference type="PROSITE" id="PS50835">
    <property type="entry name" value="IG_LIKE"/>
    <property type="match status" value="5"/>
</dbReference>
<dbReference type="SMART" id="SM00406">
    <property type="entry name" value="IGv"/>
    <property type="match status" value="4"/>
</dbReference>
<keyword evidence="8" id="KW-0812">Transmembrane</keyword>
<dbReference type="InterPro" id="IPR013783">
    <property type="entry name" value="Ig-like_fold"/>
</dbReference>
<proteinExistence type="predicted"/>
<feature type="domain" description="Ig-like" evidence="9">
    <location>
        <begin position="353"/>
        <end position="431"/>
    </location>
</feature>
<evidence type="ECO:0000313" key="10">
    <source>
        <dbReference type="EMBL" id="AWP00828.1"/>
    </source>
</evidence>
<dbReference type="SUPFAM" id="SSF48726">
    <property type="entry name" value="Immunoglobulin"/>
    <property type="match status" value="6"/>
</dbReference>
<accession>A0A2U9BA46</accession>
<evidence type="ECO:0000256" key="8">
    <source>
        <dbReference type="SAM" id="Phobius"/>
    </source>
</evidence>
<keyword evidence="10" id="KW-0675">Receptor</keyword>
<feature type="transmembrane region" description="Helical" evidence="8">
    <location>
        <begin position="563"/>
        <end position="585"/>
    </location>
</feature>
<name>A0A2U9BA46_SCOMX</name>
<gene>
    <name evidence="10" type="ORF">SMAX5B_012892</name>
</gene>
<dbReference type="SMART" id="SM00409">
    <property type="entry name" value="IG"/>
    <property type="match status" value="4"/>
</dbReference>
<evidence type="ECO:0000256" key="3">
    <source>
        <dbReference type="ARBA" id="ARBA00022729"/>
    </source>
</evidence>
<evidence type="ECO:0000256" key="5">
    <source>
        <dbReference type="ARBA" id="ARBA00023136"/>
    </source>
</evidence>
<dbReference type="InterPro" id="IPR013106">
    <property type="entry name" value="Ig_V-set"/>
</dbReference>
<organism evidence="10 11">
    <name type="scientific">Scophthalmus maximus</name>
    <name type="common">Turbot</name>
    <name type="synonym">Psetta maxima</name>
    <dbReference type="NCBI Taxonomy" id="52904"/>
    <lineage>
        <taxon>Eukaryota</taxon>
        <taxon>Metazoa</taxon>
        <taxon>Chordata</taxon>
        <taxon>Craniata</taxon>
        <taxon>Vertebrata</taxon>
        <taxon>Euteleostomi</taxon>
        <taxon>Actinopterygii</taxon>
        <taxon>Neopterygii</taxon>
        <taxon>Teleostei</taxon>
        <taxon>Neoteleostei</taxon>
        <taxon>Acanthomorphata</taxon>
        <taxon>Carangaria</taxon>
        <taxon>Pleuronectiformes</taxon>
        <taxon>Pleuronectoidei</taxon>
        <taxon>Scophthalmidae</taxon>
        <taxon>Scophthalmus</taxon>
    </lineage>
</organism>
<keyword evidence="11" id="KW-1185">Reference proteome</keyword>
<dbReference type="InterPro" id="IPR007110">
    <property type="entry name" value="Ig-like_dom"/>
</dbReference>
<dbReference type="Proteomes" id="UP000246464">
    <property type="component" value="Chromosome 4"/>
</dbReference>
<feature type="domain" description="Ig-like" evidence="9">
    <location>
        <begin position="655"/>
        <end position="746"/>
    </location>
</feature>
<feature type="non-terminal residue" evidence="10">
    <location>
        <position position="746"/>
    </location>
</feature>
<evidence type="ECO:0000313" key="11">
    <source>
        <dbReference type="Proteomes" id="UP000246464"/>
    </source>
</evidence>
<evidence type="ECO:0000256" key="1">
    <source>
        <dbReference type="ARBA" id="ARBA00004236"/>
    </source>
</evidence>
<dbReference type="GO" id="GO:0005886">
    <property type="term" value="C:plasma membrane"/>
    <property type="evidence" value="ECO:0007669"/>
    <property type="project" value="UniProtKB-SubCell"/>
</dbReference>
<feature type="domain" description="Ig-like" evidence="9">
    <location>
        <begin position="60"/>
        <end position="160"/>
    </location>
</feature>
<dbReference type="Pfam" id="PF07686">
    <property type="entry name" value="V-set"/>
    <property type="match status" value="4"/>
</dbReference>
<dbReference type="InterPro" id="IPR003599">
    <property type="entry name" value="Ig_sub"/>
</dbReference>
<dbReference type="SMART" id="SM00408">
    <property type="entry name" value="IGc2"/>
    <property type="match status" value="4"/>
</dbReference>
<evidence type="ECO:0000256" key="2">
    <source>
        <dbReference type="ARBA" id="ARBA00022475"/>
    </source>
</evidence>
<keyword evidence="3" id="KW-0732">Signal</keyword>
<dbReference type="GO" id="GO:0002376">
    <property type="term" value="P:immune system process"/>
    <property type="evidence" value="ECO:0007669"/>
    <property type="project" value="UniProtKB-KW"/>
</dbReference>
<dbReference type="STRING" id="52904.ENSSMAP00000024643"/>
<reference evidence="10 11" key="1">
    <citation type="submission" date="2017-12" db="EMBL/GenBank/DDBJ databases">
        <title>Integrating genomic resources of turbot (Scophthalmus maximus) in depth evaluation of genetic and physical mapping variation across individuals.</title>
        <authorList>
            <person name="Martinez P."/>
        </authorList>
    </citation>
    <scope>NUCLEOTIDE SEQUENCE [LARGE SCALE GENOMIC DNA]</scope>
</reference>
<keyword evidence="5 8" id="KW-0472">Membrane</keyword>
<dbReference type="InterPro" id="IPR003598">
    <property type="entry name" value="Ig_sub2"/>
</dbReference>
<dbReference type="AlphaFoldDB" id="A0A2U9BA46"/>
<dbReference type="InterPro" id="IPR052051">
    <property type="entry name" value="TCR_complex_component"/>
</dbReference>
<keyword evidence="7" id="KW-0325">Glycoprotein</keyword>
<feature type="domain" description="Ig-like" evidence="9">
    <location>
        <begin position="189"/>
        <end position="278"/>
    </location>
</feature>
<evidence type="ECO:0000256" key="6">
    <source>
        <dbReference type="ARBA" id="ARBA00023157"/>
    </source>
</evidence>
<dbReference type="EMBL" id="CP026246">
    <property type="protein sequence ID" value="AWP00828.1"/>
    <property type="molecule type" value="Genomic_DNA"/>
</dbReference>
<protein>
    <submittedName>
        <fullName evidence="10">Putative immune-type receptor 5</fullName>
    </submittedName>
</protein>
<dbReference type="PANTHER" id="PTHR19433">
    <property type="entry name" value="T-CELL RECEPTOR ALPHA CHAIN V REGION-RELATED"/>
    <property type="match status" value="1"/>
</dbReference>
<evidence type="ECO:0000256" key="4">
    <source>
        <dbReference type="ARBA" id="ARBA00022859"/>
    </source>
</evidence>
<keyword evidence="4" id="KW-0391">Immunity</keyword>
<keyword evidence="8" id="KW-1133">Transmembrane helix</keyword>
<evidence type="ECO:0000256" key="7">
    <source>
        <dbReference type="ARBA" id="ARBA00023180"/>
    </source>
</evidence>
<sequence>MKTCCCCCRLHGSLSSHVHQCVGQPFVFLMKFEKDTDCRAAEMRPLCIILALLCEICQVPADIKKTSGITQDSGVIKAKEGTNVTLRCVCRDDAVTFFYWYQQSLGGKLEVISIRMKEKAEAEISPGYKERFGVSAQSQDSSNHLTITDLRPLDSAAYFCGTLEFNAIEFGQGAFLYVNVKGSGLNIQARVHQSASETIQPGGSVNLSCTVHTGTCDGEYSVYWFKNSEEPHPGLIYTHGDRDDQCERKSNTQTHSCTYNLSIRSLDLSHAGTYYCAVASCGHVLFGNGTKLDFDREKVLLFFIQRCNFNMTTSTKFAFYLTCFLLGKMAQMNNFNLSTTVHRDSEFMSVDVGDNLTLQCFYDSDATKYYWYKQTLGQKPQIISMTYRFSDSSTFHGEFKDNPRFKQKTFDNLTQLKISDVQLSDSATYYCARGTAFIFKFIEDVTSASETVQPGGSVNLSCTVHIGTCDGEYSVYWFKNSEEPHPGLIYTHGDRDDQCERKSNTQTHSCTYNFCTYNLSMKSLDLSHAGTYYCAVASCGHVLFGNGTKLDFDDKVDCHTVSVYFMSGALIFTTILSVLLAFLLYKRNCCRCSAHNTGPQLSSLCPPHKQTFIIRGDSEWLLWYKQTPGQEPSLISTFYVFNIKTTFNHELKNNPRFSLTPENGTFHLFADGIAVSVESSGLNIQALVHHWASETVQPGGSVTLSCTVHTGTCDREHNVYWFKNSEESHPGLINSRGDGDDHVQDN</sequence>
<keyword evidence="2" id="KW-1003">Cell membrane</keyword>